<name>A0AAN9A881_HALRR</name>
<feature type="region of interest" description="Disordered" evidence="1">
    <location>
        <begin position="127"/>
        <end position="187"/>
    </location>
</feature>
<comment type="caution">
    <text evidence="2">The sequence shown here is derived from an EMBL/GenBank/DDBJ whole genome shotgun (WGS) entry which is preliminary data.</text>
</comment>
<evidence type="ECO:0000256" key="1">
    <source>
        <dbReference type="SAM" id="MobiDB-lite"/>
    </source>
</evidence>
<accession>A0AAN9A881</accession>
<evidence type="ECO:0000313" key="2">
    <source>
        <dbReference type="EMBL" id="KAK7075790.1"/>
    </source>
</evidence>
<feature type="compositionally biased region" description="Basic and acidic residues" evidence="1">
    <location>
        <begin position="13"/>
        <end position="25"/>
    </location>
</feature>
<dbReference type="AlphaFoldDB" id="A0AAN9A881"/>
<evidence type="ECO:0000313" key="3">
    <source>
        <dbReference type="Proteomes" id="UP001381693"/>
    </source>
</evidence>
<feature type="compositionally biased region" description="Basic residues" evidence="1">
    <location>
        <begin position="26"/>
        <end position="35"/>
    </location>
</feature>
<dbReference type="Proteomes" id="UP001381693">
    <property type="component" value="Unassembled WGS sequence"/>
</dbReference>
<protein>
    <submittedName>
        <fullName evidence="2">Uncharacterized protein</fullName>
    </submittedName>
</protein>
<sequence>MADESHLSVLVEEPPRRRAYSETRPRPIRVPRHRSVSPGRNAADRLHPFSGPLGPLTMGTLPVIKTSGVEVGSSSSPFAGIVVGSPLGSGPLNGCALPLIGISSLGSSPPSPSLSTDLLCPMRRPRLSSTSEAPTVAPIPENLPLPDTPTLQSQELQLLPTPPPSPQHFSSILLEDDRKRVKLTGSR</sequence>
<keyword evidence="3" id="KW-1185">Reference proteome</keyword>
<feature type="compositionally biased region" description="Low complexity" evidence="1">
    <location>
        <begin position="148"/>
        <end position="159"/>
    </location>
</feature>
<proteinExistence type="predicted"/>
<dbReference type="EMBL" id="JAXCGZ010010129">
    <property type="protein sequence ID" value="KAK7075790.1"/>
    <property type="molecule type" value="Genomic_DNA"/>
</dbReference>
<feature type="region of interest" description="Disordered" evidence="1">
    <location>
        <begin position="1"/>
        <end position="51"/>
    </location>
</feature>
<reference evidence="2 3" key="1">
    <citation type="submission" date="2023-11" db="EMBL/GenBank/DDBJ databases">
        <title>Halocaridina rubra genome assembly.</title>
        <authorList>
            <person name="Smith C."/>
        </authorList>
    </citation>
    <scope>NUCLEOTIDE SEQUENCE [LARGE SCALE GENOMIC DNA]</scope>
    <source>
        <strain evidence="2">EP-1</strain>
        <tissue evidence="2">Whole</tissue>
    </source>
</reference>
<organism evidence="2 3">
    <name type="scientific">Halocaridina rubra</name>
    <name type="common">Hawaiian red shrimp</name>
    <dbReference type="NCBI Taxonomy" id="373956"/>
    <lineage>
        <taxon>Eukaryota</taxon>
        <taxon>Metazoa</taxon>
        <taxon>Ecdysozoa</taxon>
        <taxon>Arthropoda</taxon>
        <taxon>Crustacea</taxon>
        <taxon>Multicrustacea</taxon>
        <taxon>Malacostraca</taxon>
        <taxon>Eumalacostraca</taxon>
        <taxon>Eucarida</taxon>
        <taxon>Decapoda</taxon>
        <taxon>Pleocyemata</taxon>
        <taxon>Caridea</taxon>
        <taxon>Atyoidea</taxon>
        <taxon>Atyidae</taxon>
        <taxon>Halocaridina</taxon>
    </lineage>
</organism>
<gene>
    <name evidence="2" type="ORF">SK128_016998</name>
</gene>